<evidence type="ECO:0000256" key="1">
    <source>
        <dbReference type="SAM" id="MobiDB-lite"/>
    </source>
</evidence>
<keyword evidence="4" id="KW-1185">Reference proteome</keyword>
<sequence length="398" mass="42573">MATVSLIKGSANTGPSFYLSSSAINSSCQSMQDKVNTECGDNANESKKSAENASLESSRIVENTPEIAKKLPDLETAAKKTYGYEKNDGVNSWIEDHCYGLWLKPMGGKGFASFTEILTTMRSGLQESVLNGSMTSATADPKIRELSRMLMNDPDHADNITSSSVLAEMMSAAADANPCIRARRCILVPYKNTEKRGSQTAGAAQAKAGDGCCPGQTGHHILPGAMFGPGEETTKCDEPYEHSEAPVICVEGTGNKVGNHGTAHLALQLLMDQYKLTGAKTISYEDASALGIEAVQKVNPECTEACLQAQLDAYYKEKLRCSDAKLKPHSGMAETGKTSAEKDAEKALKEAEAAKKTAEKAKIKAENDAQKAVNEALKAEKKAQKDAQKPKVKKKTPP</sequence>
<feature type="region of interest" description="Disordered" evidence="1">
    <location>
        <begin position="327"/>
        <end position="398"/>
    </location>
</feature>
<dbReference type="Proteomes" id="UP000831532">
    <property type="component" value="Chromosome"/>
</dbReference>
<dbReference type="Pfam" id="PF15635">
    <property type="entry name" value="Tox-GHH2"/>
    <property type="match status" value="1"/>
</dbReference>
<proteinExistence type="predicted"/>
<feature type="domain" description="Tox-GHH2" evidence="2">
    <location>
        <begin position="216"/>
        <end position="314"/>
    </location>
</feature>
<accession>A0ABY4AA22</accession>
<gene>
    <name evidence="3" type="ORF">INH39_01880</name>
</gene>
<evidence type="ECO:0000313" key="4">
    <source>
        <dbReference type="Proteomes" id="UP000831532"/>
    </source>
</evidence>
<dbReference type="RefSeq" id="WP_243491732.1">
    <property type="nucleotide sequence ID" value="NZ_CP063361.1"/>
</dbReference>
<evidence type="ECO:0000313" key="3">
    <source>
        <dbReference type="EMBL" id="UOD30524.1"/>
    </source>
</evidence>
<name>A0ABY4AA22_9BURK</name>
<protein>
    <recommendedName>
        <fullName evidence="2">Tox-GHH2 domain-containing protein</fullName>
    </recommendedName>
</protein>
<organism evidence="3 4">
    <name type="scientific">Massilia violaceinigra</name>
    <dbReference type="NCBI Taxonomy" id="2045208"/>
    <lineage>
        <taxon>Bacteria</taxon>
        <taxon>Pseudomonadati</taxon>
        <taxon>Pseudomonadota</taxon>
        <taxon>Betaproteobacteria</taxon>
        <taxon>Burkholderiales</taxon>
        <taxon>Oxalobacteraceae</taxon>
        <taxon>Telluria group</taxon>
        <taxon>Massilia</taxon>
    </lineage>
</organism>
<feature type="compositionally biased region" description="Basic and acidic residues" evidence="1">
    <location>
        <begin position="377"/>
        <end position="389"/>
    </location>
</feature>
<dbReference type="EMBL" id="CP063361">
    <property type="protein sequence ID" value="UOD30524.1"/>
    <property type="molecule type" value="Genomic_DNA"/>
</dbReference>
<reference evidence="3 4" key="1">
    <citation type="submission" date="2020-10" db="EMBL/GenBank/DDBJ databases">
        <title>Genome analysis of Massilia species.</title>
        <authorList>
            <person name="Jung D.-H."/>
        </authorList>
    </citation>
    <scope>NUCLEOTIDE SEQUENCE [LARGE SCALE GENOMIC DNA]</scope>
    <source>
        <strain evidence="4">sipir</strain>
    </source>
</reference>
<dbReference type="InterPro" id="IPR028917">
    <property type="entry name" value="Tox-GHH2_domain"/>
</dbReference>
<evidence type="ECO:0000259" key="2">
    <source>
        <dbReference type="Pfam" id="PF15635"/>
    </source>
</evidence>
<feature type="region of interest" description="Disordered" evidence="1">
    <location>
        <begin position="34"/>
        <end position="58"/>
    </location>
</feature>
<feature type="compositionally biased region" description="Basic and acidic residues" evidence="1">
    <location>
        <begin position="339"/>
        <end position="369"/>
    </location>
</feature>